<dbReference type="Gene3D" id="2.60.120.260">
    <property type="entry name" value="Galactose-binding domain-like"/>
    <property type="match status" value="3"/>
</dbReference>
<sequence>MFKLYKLLLILFLVIGLTNCDSKSTLKLIDLKCEYRTNPLGIDNISPRLSWKLIDGKKTRGQKQTAYQVLVASTLDDLNRNFGDIWDSGKVESDTSVNSVYNGKALESGEEYFWKVKVWDVLEQVSNWSETAHFSMGLLNKEDWKGEWIYKKDQNKKDHNWYRKNFTLDEAPKSGFIHLASFGYHEVYVNGKKVSEAVMNPVASALKKRLPYLTYDIKEHLKKGDNVIGIWHAAGWARWGRIKDYYDAPFVFKAQADIKAGDISLVLKSDNTWKCKKSYSSYWGSWDILDFGGEIIDERLREDDWNTAEYNDTDWDNAIFFDNNKAKEVGVADINLGPKGAVVVPSTDANPPTSKITATLSAQMVEPQVKYKEVNPVSVEKKESGNYVIDMGENYTGYFEMNLFNGKEGDTVAFEIADHKEVTTSWEQRSKYVFDETGTGHFTNRFNLAGGRWVTVSGINYKPELKDIKGYVITNNRKQISQFESSSELLNKIYKINLNTYIANTIDGILVDCPHRERRGWGEVTVAAMYGDALPNFESGAYMLQYAQFMQDAQAEDGKMRAVINGDDFEFLMWMANSPITIWETYRMLGDKKLLEYHYPTLQKWMHWLYEHSDYDTGGGLKIGTRGSLEFPGLGDWCTPRGNFWSSSNSPESVHFNNCVYAFMLENALQIAKALNKTEDVEVYKKRLEVQRKATHKNIYDASTGKYGKGHQVNQAFALISGVTPEAEKQKVYNNLVDQVLYKFPYYDTGSSGQALYTRYFTEYGERMDLIYELLKDKRHPSYGYFIEQGKTVWPERWSAIGNSQIHTCYTGIGGYFIKGFAGIRPDSEHLGMQHFIVKPSPVGDLTFANTEYKSMYGTIISNWKKESESATFHIEVPVNTSAKLYIPATKKEAVFEGESIAGKSKGIQYIGNEKSDAVGNYVIYKVGSGIYTFKVTELPKVIYPDPLNKPDNFALIGRVNASSMAIQSEKLPVFEAFRANDRNVETQWKANSTSNEWLEIEWFKPQTFNTIILQEEGENISNYKIQYFENNEWKTVLDGTSCGVNKVHEFKAITTSKCRLFIADAMKKPMISEFEIYKR</sequence>
<dbReference type="Pfam" id="PF25788">
    <property type="entry name" value="Ig_Rha78A_N"/>
    <property type="match status" value="1"/>
</dbReference>
<evidence type="ECO:0000256" key="1">
    <source>
        <dbReference type="ARBA" id="ARBA00001445"/>
    </source>
</evidence>
<name>A0ABP9H179_9FLAO</name>
<dbReference type="Pfam" id="PF00754">
    <property type="entry name" value="F5_F8_type_C"/>
    <property type="match status" value="1"/>
</dbReference>
<dbReference type="InterPro" id="IPR013737">
    <property type="entry name" value="Bac_rhamnosid_N"/>
</dbReference>
<dbReference type="InterPro" id="IPR035396">
    <property type="entry name" value="Bac_rhamnosid6H"/>
</dbReference>
<protein>
    <recommendedName>
        <fullName evidence="2">alpha-L-rhamnosidase</fullName>
        <ecNumber evidence="2">3.2.1.40</ecNumber>
    </recommendedName>
</protein>
<gene>
    <name evidence="5" type="ORF">GCM10023315_02240</name>
</gene>
<dbReference type="PANTHER" id="PTHR33307:SF6">
    <property type="entry name" value="ALPHA-RHAMNOSIDASE (EUROFUNG)-RELATED"/>
    <property type="match status" value="1"/>
</dbReference>
<dbReference type="PROSITE" id="PS50022">
    <property type="entry name" value="FA58C_3"/>
    <property type="match status" value="1"/>
</dbReference>
<dbReference type="SUPFAM" id="SSF48208">
    <property type="entry name" value="Six-hairpin glycosidases"/>
    <property type="match status" value="1"/>
</dbReference>
<comment type="catalytic activity">
    <reaction evidence="1">
        <text>Hydrolysis of terminal non-reducing alpha-L-rhamnose residues in alpha-L-rhamnosides.</text>
        <dbReference type="EC" id="3.2.1.40"/>
    </reaction>
</comment>
<dbReference type="PANTHER" id="PTHR33307">
    <property type="entry name" value="ALPHA-RHAMNOSIDASE (EUROFUNG)"/>
    <property type="match status" value="1"/>
</dbReference>
<dbReference type="InterPro" id="IPR008928">
    <property type="entry name" value="6-hairpin_glycosidase_sf"/>
</dbReference>
<dbReference type="InterPro" id="IPR000421">
    <property type="entry name" value="FA58C"/>
</dbReference>
<evidence type="ECO:0000313" key="6">
    <source>
        <dbReference type="Proteomes" id="UP001501692"/>
    </source>
</evidence>
<dbReference type="RefSeq" id="WP_345163508.1">
    <property type="nucleotide sequence ID" value="NZ_BAABJK010000002.1"/>
</dbReference>
<dbReference type="Gene3D" id="2.60.40.10">
    <property type="entry name" value="Immunoglobulins"/>
    <property type="match status" value="1"/>
</dbReference>
<dbReference type="EC" id="3.2.1.40" evidence="2"/>
<comment type="caution">
    <text evidence="5">The sequence shown here is derived from an EMBL/GenBank/DDBJ whole genome shotgun (WGS) entry which is preliminary data.</text>
</comment>
<dbReference type="InterPro" id="IPR008902">
    <property type="entry name" value="Rhamnosid_concanavalin"/>
</dbReference>
<proteinExistence type="predicted"/>
<dbReference type="SUPFAM" id="SSF49785">
    <property type="entry name" value="Galactose-binding domain-like"/>
    <property type="match status" value="2"/>
</dbReference>
<evidence type="ECO:0000256" key="3">
    <source>
        <dbReference type="ARBA" id="ARBA00022801"/>
    </source>
</evidence>
<keyword evidence="3 5" id="KW-0378">Hydrolase</keyword>
<accession>A0ABP9H179</accession>
<dbReference type="Proteomes" id="UP001501692">
    <property type="component" value="Unassembled WGS sequence"/>
</dbReference>
<dbReference type="EMBL" id="BAABJK010000002">
    <property type="protein sequence ID" value="GAA4958310.1"/>
    <property type="molecule type" value="Genomic_DNA"/>
</dbReference>
<dbReference type="GO" id="GO:0016787">
    <property type="term" value="F:hydrolase activity"/>
    <property type="evidence" value="ECO:0007669"/>
    <property type="project" value="UniProtKB-KW"/>
</dbReference>
<dbReference type="InterPro" id="IPR008979">
    <property type="entry name" value="Galactose-bd-like_sf"/>
</dbReference>
<dbReference type="InterPro" id="IPR013783">
    <property type="entry name" value="Ig-like_fold"/>
</dbReference>
<dbReference type="InterPro" id="IPR012341">
    <property type="entry name" value="6hp_glycosidase-like_sf"/>
</dbReference>
<dbReference type="Pfam" id="PF17390">
    <property type="entry name" value="Bac_rhamnosid_C"/>
    <property type="match status" value="1"/>
</dbReference>
<dbReference type="Gene3D" id="1.50.10.10">
    <property type="match status" value="1"/>
</dbReference>
<evidence type="ECO:0000313" key="5">
    <source>
        <dbReference type="EMBL" id="GAA4958310.1"/>
    </source>
</evidence>
<dbReference type="Pfam" id="PF05592">
    <property type="entry name" value="Bac_rhamnosid"/>
    <property type="match status" value="1"/>
</dbReference>
<keyword evidence="6" id="KW-1185">Reference proteome</keyword>
<evidence type="ECO:0000259" key="4">
    <source>
        <dbReference type="PROSITE" id="PS50022"/>
    </source>
</evidence>
<dbReference type="Pfam" id="PF17389">
    <property type="entry name" value="Bac_rhamnosid6H"/>
    <property type="match status" value="1"/>
</dbReference>
<dbReference type="Pfam" id="PF08531">
    <property type="entry name" value="Bac_rhamnosid_N"/>
    <property type="match status" value="1"/>
</dbReference>
<reference evidence="6" key="1">
    <citation type="journal article" date="2019" name="Int. J. Syst. Evol. Microbiol.">
        <title>The Global Catalogue of Microorganisms (GCM) 10K type strain sequencing project: providing services to taxonomists for standard genome sequencing and annotation.</title>
        <authorList>
            <consortium name="The Broad Institute Genomics Platform"/>
            <consortium name="The Broad Institute Genome Sequencing Center for Infectious Disease"/>
            <person name="Wu L."/>
            <person name="Ma J."/>
        </authorList>
    </citation>
    <scope>NUCLEOTIDE SEQUENCE [LARGE SCALE GENOMIC DNA]</scope>
    <source>
        <strain evidence="6">JCM 18287</strain>
    </source>
</reference>
<dbReference type="InterPro" id="IPR035398">
    <property type="entry name" value="Bac_rhamnosid_C"/>
</dbReference>
<feature type="domain" description="F5/8 type C" evidence="4">
    <location>
        <begin position="942"/>
        <end position="1039"/>
    </location>
</feature>
<evidence type="ECO:0000256" key="2">
    <source>
        <dbReference type="ARBA" id="ARBA00012652"/>
    </source>
</evidence>
<organism evidence="5 6">
    <name type="scientific">Algibacter aquimarinus</name>
    <dbReference type="NCBI Taxonomy" id="1136748"/>
    <lineage>
        <taxon>Bacteria</taxon>
        <taxon>Pseudomonadati</taxon>
        <taxon>Bacteroidota</taxon>
        <taxon>Flavobacteriia</taxon>
        <taxon>Flavobacteriales</taxon>
        <taxon>Flavobacteriaceae</taxon>
        <taxon>Algibacter</taxon>
    </lineage>
</organism>
<dbReference type="Gene3D" id="2.60.420.10">
    <property type="entry name" value="Maltose phosphorylase, domain 3"/>
    <property type="match status" value="1"/>
</dbReference>
<dbReference type="InterPro" id="IPR016007">
    <property type="entry name" value="Alpha_rhamnosid"/>
</dbReference>